<feature type="compositionally biased region" description="Basic and acidic residues" evidence="8">
    <location>
        <begin position="1304"/>
        <end position="1317"/>
    </location>
</feature>
<keyword evidence="3" id="KW-0479">Metal-binding</keyword>
<evidence type="ECO:0000256" key="9">
    <source>
        <dbReference type="SAM" id="SignalP"/>
    </source>
</evidence>
<keyword evidence="4" id="KW-0862">Zinc</keyword>
<evidence type="ECO:0000313" key="11">
    <source>
        <dbReference type="EMBL" id="CEM26596.1"/>
    </source>
</evidence>
<dbReference type="PROSITE" id="PS51144">
    <property type="entry name" value="ALPHA_CA_2"/>
    <property type="match status" value="1"/>
</dbReference>
<evidence type="ECO:0000259" key="10">
    <source>
        <dbReference type="PROSITE" id="PS51144"/>
    </source>
</evidence>
<dbReference type="PANTHER" id="PTHR18952">
    <property type="entry name" value="CARBONIC ANHYDRASE"/>
    <property type="match status" value="1"/>
</dbReference>
<feature type="compositionally biased region" description="Polar residues" evidence="8">
    <location>
        <begin position="1527"/>
        <end position="1544"/>
    </location>
</feature>
<feature type="compositionally biased region" description="Low complexity" evidence="8">
    <location>
        <begin position="1287"/>
        <end position="1301"/>
    </location>
</feature>
<feature type="compositionally biased region" description="Gly residues" evidence="8">
    <location>
        <begin position="1086"/>
        <end position="1099"/>
    </location>
</feature>
<dbReference type="CDD" id="cd22265">
    <property type="entry name" value="UDM1_RNF168"/>
    <property type="match status" value="1"/>
</dbReference>
<dbReference type="InterPro" id="IPR001148">
    <property type="entry name" value="CA_dom"/>
</dbReference>
<feature type="region of interest" description="Disordered" evidence="8">
    <location>
        <begin position="1059"/>
        <end position="1609"/>
    </location>
</feature>
<evidence type="ECO:0000256" key="6">
    <source>
        <dbReference type="ARBA" id="ARBA00048348"/>
    </source>
</evidence>
<sequence length="1722" mass="177767">MRRVWVNLWVRLSVILPSLSFLALALDWDYSKNGEDWTQGTCGNTGTFQQSPIDLPDLSQVDRVGKVIFPKYAPPEDGDGPLLFNNGKYISVTFKNPVGGFGVGTEYPPEERYALVMAVVRAPSEHLWEGRRRPLEIQFFHRRLDKGHEHEIAAVAVGYEEGNSPDPLLAALLSETGGMPGPSESFHVNADALIGLDFGSLLFVDKAEATEPAPVPVDQVTAAKLEAEKKEKEKKEKNGEGETSGFENLGVADGGAVLLQEGSSSFLRSRSSTQKRKAGGDGFTGVSTEKSGDGDSEGEQGARKTDDFEIPASVFRYKGTLTEPPCAYVVTWFVKAKPAECRKEELWAVSQAYSKLDPKGIGSYRLLQPRLRGTVDSLVSLKPAEVGPDSDAKVQLEFRKGTESTGPADTTRLSDLKGILRDVKVKLAELKGKIAVREKRLPEIKSSIENLNILIKLQQGARLLTQQRQAQIQKFEIERQELEETLEEWRATRDSLQKERRGLLAEITWEQGMLKGLAIPEFQMEVHPPLYPLGGIAVDPFAPPSTSSASASTTTQADQQTQAALLSVEADSDNDGDSTGFAAGGSSGQSPAVSPSTLSDWPLRPNLLQPDQTSAELPTVKEKTATEEEKKGGMSGSKFVDADSTAETDAEVEKDEEETAKAGETGIKTLKELEEEDDAQSASAFGPSSQPPGFVPGPGWDGGGTLAPPEGKMSSGYVGGGVSGTSTPEGAGGGGGEGPSEVPPSVPPGSSSDFFDSSKDPFAPIHLSLTASADREETLQKFGGFDGLSQAAAEAIESCTGIPKELVSLSKLEGGVGMEVGVKGGTGDGFWEDAEAGLQNSPLLGDISVSLKTKDGKSRKASSFALRGQKTMRMRGERALRGGSGESRRKADPLPMGGLRRARGSVDWKALERAGRGNQKSLMGAELLYHIPSGDDEGGSGGDGWSVADLQVEGLEMEGIEKFVSLKVFKTALAKEVLSASPKKPPASIAIGDAGPLVFVDISLRLPKGVGGYEAAKKKREEVKRKLFLELNSATSPLTKGSALADLLDGADVEANLDSASSTKGQTTTGVGPTGAPPSGVPSSGVGAGGGVFGSGGTGLPPVIPETPNPFDALKPTLPPPTLPPSSTPSPPTGAPSSGAAGAPGGTSSSNTPTGTPPAGGGGTPAPGGSSGRAPSPSPHSGAGAGGTPAPGAGSSSGGPGAPSGTPLPGSAQSPSGTGSNPTGVPPGSPGASTTEGFGAGGVPEGISGGNGTRPAGCPPCPSCEKEKAATGLPSGSLPSASPPAASPVSVSTTPSPSSSSRSAEGEDKKDEGDHLPDFVLPTLSPLPLKNRINLEPPSSKPQKKDEVEGGPSKMPSTDGTIDGKGTPSPFDSEGKTEGGDILPPLPSFQLTPFPPISQSIDSLSPPTKKELTFTTPSAPPLPVIEHGPSPSPYPVFHPPYNRKSSEPVSADFPTSLPPSPFPDTSQEESPTLPEGPPTVEGEGEGGTPAPFRGSDGPSSSSSDVDASNSMPSPSTDSPMPSPSPSGTETDVSGVSDQGDTTVSETKKEEELGEGGDEEAKKTEGGESKKEKTDDTEGEEKKKEKEEEKAAGDSKSSGKPRPIPVIPVVPVYPQPDGQIAQALPVNTGSAVIAKVSSQGSVLRAKRGKGGRSGGEILGVLGPPLKNHPFALQPGDRGLFFPSSIRGRSGPSAGAGAWSLDPPGTLEGTFYPAKKKGRKVGKG</sequence>
<keyword evidence="9" id="KW-0732">Signal</keyword>
<evidence type="ECO:0000256" key="1">
    <source>
        <dbReference type="ARBA" id="ARBA00010718"/>
    </source>
</evidence>
<feature type="region of interest" description="Disordered" evidence="8">
    <location>
        <begin position="569"/>
        <end position="759"/>
    </location>
</feature>
<feature type="compositionally biased region" description="Basic residues" evidence="8">
    <location>
        <begin position="1712"/>
        <end position="1722"/>
    </location>
</feature>
<dbReference type="GO" id="GO:0004089">
    <property type="term" value="F:carbonate dehydratase activity"/>
    <property type="evidence" value="ECO:0007669"/>
    <property type="project" value="UniProtKB-EC"/>
</dbReference>
<feature type="compositionally biased region" description="Basic and acidic residues" evidence="8">
    <location>
        <begin position="619"/>
        <end position="632"/>
    </location>
</feature>
<proteinExistence type="inferred from homology"/>
<feature type="compositionally biased region" description="Polar residues" evidence="8">
    <location>
        <begin position="1213"/>
        <end position="1223"/>
    </location>
</feature>
<evidence type="ECO:0000256" key="7">
    <source>
        <dbReference type="SAM" id="Coils"/>
    </source>
</evidence>
<dbReference type="EMBL" id="CDMZ01001067">
    <property type="protein sequence ID" value="CEM26596.1"/>
    <property type="molecule type" value="Genomic_DNA"/>
</dbReference>
<evidence type="ECO:0000256" key="4">
    <source>
        <dbReference type="ARBA" id="ARBA00022833"/>
    </source>
</evidence>
<feature type="compositionally biased region" description="Low complexity" evidence="8">
    <location>
        <begin position="1203"/>
        <end position="1212"/>
    </location>
</feature>
<feature type="chain" id="PRO_5005190463" description="carbonic anhydrase" evidence="9">
    <location>
        <begin position="26"/>
        <end position="1722"/>
    </location>
</feature>
<dbReference type="InterPro" id="IPR023561">
    <property type="entry name" value="Carbonic_anhydrase_a-class"/>
</dbReference>
<keyword evidence="7" id="KW-0175">Coiled coil</keyword>
<feature type="compositionally biased region" description="Low complexity" evidence="8">
    <location>
        <begin position="1172"/>
        <end position="1182"/>
    </location>
</feature>
<dbReference type="Gene3D" id="3.10.200.10">
    <property type="entry name" value="Alpha carbonic anhydrase"/>
    <property type="match status" value="2"/>
</dbReference>
<evidence type="ECO:0000256" key="2">
    <source>
        <dbReference type="ARBA" id="ARBA00012925"/>
    </source>
</evidence>
<feature type="region of interest" description="Disordered" evidence="8">
    <location>
        <begin position="875"/>
        <end position="899"/>
    </location>
</feature>
<feature type="compositionally biased region" description="Low complexity" evidence="8">
    <location>
        <begin position="1681"/>
        <end position="1696"/>
    </location>
</feature>
<dbReference type="VEuPathDB" id="CryptoDB:Cvel_21196"/>
<dbReference type="SUPFAM" id="SSF51069">
    <property type="entry name" value="Carbonic anhydrase"/>
    <property type="match status" value="1"/>
</dbReference>
<feature type="compositionally biased region" description="Basic and acidic residues" evidence="8">
    <location>
        <begin position="1558"/>
        <end position="1592"/>
    </location>
</feature>
<dbReference type="Pfam" id="PF00194">
    <property type="entry name" value="Carb_anhydrase"/>
    <property type="match status" value="1"/>
</dbReference>
<feature type="compositionally biased region" description="Polar residues" evidence="8">
    <location>
        <begin position="588"/>
        <end position="599"/>
    </location>
</feature>
<feature type="region of interest" description="Disordered" evidence="8">
    <location>
        <begin position="1636"/>
        <end position="1659"/>
    </location>
</feature>
<comment type="catalytic activity">
    <reaction evidence="6">
        <text>hydrogencarbonate + H(+) = CO2 + H2O</text>
        <dbReference type="Rhea" id="RHEA:10748"/>
        <dbReference type="ChEBI" id="CHEBI:15377"/>
        <dbReference type="ChEBI" id="CHEBI:15378"/>
        <dbReference type="ChEBI" id="CHEBI:16526"/>
        <dbReference type="ChEBI" id="CHEBI:17544"/>
        <dbReference type="EC" id="4.2.1.1"/>
    </reaction>
</comment>
<feature type="region of interest" description="Disordered" evidence="8">
    <location>
        <begin position="266"/>
        <end position="306"/>
    </location>
</feature>
<evidence type="ECO:0000256" key="5">
    <source>
        <dbReference type="ARBA" id="ARBA00023239"/>
    </source>
</evidence>
<name>A0A0G4GC96_9ALVE</name>
<feature type="compositionally biased region" description="Pro residues" evidence="8">
    <location>
        <begin position="1117"/>
        <end position="1134"/>
    </location>
</feature>
<reference evidence="11" key="1">
    <citation type="submission" date="2014-11" db="EMBL/GenBank/DDBJ databases">
        <authorList>
            <person name="Otto D Thomas"/>
            <person name="Naeem Raeece"/>
        </authorList>
    </citation>
    <scope>NUCLEOTIDE SEQUENCE</scope>
</reference>
<feature type="signal peptide" evidence="9">
    <location>
        <begin position="1"/>
        <end position="25"/>
    </location>
</feature>
<feature type="compositionally biased region" description="Polar residues" evidence="8">
    <location>
        <begin position="1397"/>
        <end position="1406"/>
    </location>
</feature>
<dbReference type="SMART" id="SM01057">
    <property type="entry name" value="Carb_anhydrase"/>
    <property type="match status" value="1"/>
</dbReference>
<feature type="compositionally biased region" description="Low complexity" evidence="8">
    <location>
        <begin position="1495"/>
        <end position="1519"/>
    </location>
</feature>
<feature type="compositionally biased region" description="Gly residues" evidence="8">
    <location>
        <begin position="1158"/>
        <end position="1171"/>
    </location>
</feature>
<feature type="compositionally biased region" description="Low complexity" evidence="8">
    <location>
        <begin position="748"/>
        <end position="759"/>
    </location>
</feature>
<feature type="compositionally biased region" description="Gly residues" evidence="8">
    <location>
        <begin position="1183"/>
        <end position="1202"/>
    </location>
</feature>
<dbReference type="PANTHER" id="PTHR18952:SF265">
    <property type="entry name" value="CARBONIC ANHYDRASE"/>
    <property type="match status" value="1"/>
</dbReference>
<protein>
    <recommendedName>
        <fullName evidence="2">carbonic anhydrase</fullName>
        <ecNumber evidence="2">4.2.1.1</ecNumber>
    </recommendedName>
</protein>
<dbReference type="EC" id="4.2.1.1" evidence="2"/>
<accession>A0A0G4GC96</accession>
<dbReference type="GO" id="GO:0008270">
    <property type="term" value="F:zinc ion binding"/>
    <property type="evidence" value="ECO:0007669"/>
    <property type="project" value="InterPro"/>
</dbReference>
<feature type="domain" description="Alpha-carbonic anhydrase" evidence="10">
    <location>
        <begin position="26"/>
        <end position="379"/>
    </location>
</feature>
<feature type="region of interest" description="Disordered" evidence="8">
    <location>
        <begin position="1681"/>
        <end position="1722"/>
    </location>
</feature>
<comment type="similarity">
    <text evidence="1">Belongs to the alpha-carbonic anhydrase family.</text>
</comment>
<feature type="compositionally biased region" description="Basic and acidic residues" evidence="8">
    <location>
        <begin position="875"/>
        <end position="892"/>
    </location>
</feature>
<feature type="compositionally biased region" description="Gly residues" evidence="8">
    <location>
        <begin position="1238"/>
        <end position="1252"/>
    </location>
</feature>
<evidence type="ECO:0000256" key="8">
    <source>
        <dbReference type="SAM" id="MobiDB-lite"/>
    </source>
</evidence>
<organism evidence="11">
    <name type="scientific">Chromera velia CCMP2878</name>
    <dbReference type="NCBI Taxonomy" id="1169474"/>
    <lineage>
        <taxon>Eukaryota</taxon>
        <taxon>Sar</taxon>
        <taxon>Alveolata</taxon>
        <taxon>Colpodellida</taxon>
        <taxon>Chromeraceae</taxon>
        <taxon>Chromera</taxon>
    </lineage>
</organism>
<gene>
    <name evidence="11" type="ORF">Cvel_21196</name>
</gene>
<dbReference type="InterPro" id="IPR036398">
    <property type="entry name" value="CA_dom_sf"/>
</dbReference>
<feature type="compositionally biased region" description="Basic and acidic residues" evidence="8">
    <location>
        <begin position="229"/>
        <end position="240"/>
    </location>
</feature>
<evidence type="ECO:0000256" key="3">
    <source>
        <dbReference type="ARBA" id="ARBA00022723"/>
    </source>
</evidence>
<keyword evidence="5" id="KW-0456">Lyase</keyword>
<feature type="region of interest" description="Disordered" evidence="8">
    <location>
        <begin position="229"/>
        <end position="249"/>
    </location>
</feature>
<feature type="compositionally biased region" description="Acidic residues" evidence="8">
    <location>
        <begin position="644"/>
        <end position="658"/>
    </location>
</feature>
<feature type="coiled-coil region" evidence="7">
    <location>
        <begin position="465"/>
        <end position="506"/>
    </location>
</feature>
<feature type="compositionally biased region" description="Low complexity" evidence="8">
    <location>
        <begin position="1135"/>
        <end position="1154"/>
    </location>
</feature>